<proteinExistence type="predicted"/>
<feature type="transmembrane region" description="Helical" evidence="2">
    <location>
        <begin position="87"/>
        <end position="112"/>
    </location>
</feature>
<keyword evidence="4" id="KW-1185">Reference proteome</keyword>
<keyword evidence="2" id="KW-1133">Transmembrane helix</keyword>
<sequence>MTTAAKRPTKPEAKRPTSNTIARSAPSRSGFVAHVARWAGLSVVQFVLVEYIVSATWRGLYSYRNNYISELGIPFCGPTGNWPCSELYVLLNASMVLFGLAIAAVGGSWYIVRRIDGRAASFFVVAGVGAITAGVVNQGVNYPIHSFGATVFFIFGNFGLVIAGGHPSLRRSIRVAVTALGAVGLAGYFAYMSGHEFGLGIGSMERIATYALLVGVVVLSVSQFNATRAPKTVDETA</sequence>
<evidence type="ECO:0000256" key="2">
    <source>
        <dbReference type="SAM" id="Phobius"/>
    </source>
</evidence>
<dbReference type="Proteomes" id="UP001456513">
    <property type="component" value="Unassembled WGS sequence"/>
</dbReference>
<comment type="caution">
    <text evidence="3">The sequence shown here is derived from an EMBL/GenBank/DDBJ whole genome shotgun (WGS) entry which is preliminary data.</text>
</comment>
<dbReference type="InterPro" id="IPR009339">
    <property type="entry name" value="DUF998"/>
</dbReference>
<feature type="transmembrane region" description="Helical" evidence="2">
    <location>
        <begin position="175"/>
        <end position="195"/>
    </location>
</feature>
<name>A0ABU9D4K0_9NOCA</name>
<protein>
    <submittedName>
        <fullName evidence="3">DUF998 domain-containing protein</fullName>
    </submittedName>
</protein>
<feature type="transmembrane region" description="Helical" evidence="2">
    <location>
        <begin position="142"/>
        <end position="163"/>
    </location>
</feature>
<accession>A0ABU9D4K0</accession>
<organism evidence="3 4">
    <name type="scientific">Rhodococcus navarretei</name>
    <dbReference type="NCBI Taxonomy" id="3128981"/>
    <lineage>
        <taxon>Bacteria</taxon>
        <taxon>Bacillati</taxon>
        <taxon>Actinomycetota</taxon>
        <taxon>Actinomycetes</taxon>
        <taxon>Mycobacteriales</taxon>
        <taxon>Nocardiaceae</taxon>
        <taxon>Rhodococcus</taxon>
    </lineage>
</organism>
<feature type="transmembrane region" description="Helical" evidence="2">
    <location>
        <begin position="119"/>
        <end position="136"/>
    </location>
</feature>
<dbReference type="EMBL" id="JBBPCN010000001">
    <property type="protein sequence ID" value="MEK8073378.1"/>
    <property type="molecule type" value="Genomic_DNA"/>
</dbReference>
<gene>
    <name evidence="3" type="ORF">AABD04_21260</name>
</gene>
<dbReference type="Pfam" id="PF06197">
    <property type="entry name" value="DUF998"/>
    <property type="match status" value="1"/>
</dbReference>
<reference evidence="3 4" key="1">
    <citation type="submission" date="2024-03" db="EMBL/GenBank/DDBJ databases">
        <title>Rhodococcus navarretei sp. nov. and Pseudarthrobacter quantumdoti sp. nov., two new species with the ability to biosynthesize Quantum Dots isolated from soil samples at Union Glacier, Antarctica.</title>
        <authorList>
            <person name="Vargas M."/>
        </authorList>
    </citation>
    <scope>NUCLEOTIDE SEQUENCE [LARGE SCALE GENOMIC DNA]</scope>
    <source>
        <strain evidence="3 4">EXRC-4A-4</strain>
    </source>
</reference>
<evidence type="ECO:0000313" key="3">
    <source>
        <dbReference type="EMBL" id="MEK8073378.1"/>
    </source>
</evidence>
<keyword evidence="2" id="KW-0472">Membrane</keyword>
<feature type="region of interest" description="Disordered" evidence="1">
    <location>
        <begin position="1"/>
        <end position="22"/>
    </location>
</feature>
<keyword evidence="2" id="KW-0812">Transmembrane</keyword>
<dbReference type="RefSeq" id="WP_243596730.1">
    <property type="nucleotide sequence ID" value="NZ_JBBPCN010000001.1"/>
</dbReference>
<feature type="transmembrane region" description="Helical" evidence="2">
    <location>
        <begin position="38"/>
        <end position="57"/>
    </location>
</feature>
<feature type="transmembrane region" description="Helical" evidence="2">
    <location>
        <begin position="207"/>
        <end position="226"/>
    </location>
</feature>
<evidence type="ECO:0000256" key="1">
    <source>
        <dbReference type="SAM" id="MobiDB-lite"/>
    </source>
</evidence>
<evidence type="ECO:0000313" key="4">
    <source>
        <dbReference type="Proteomes" id="UP001456513"/>
    </source>
</evidence>